<organism evidence="1 2">
    <name type="scientific">Pleuronectes platessa</name>
    <name type="common">European plaice</name>
    <dbReference type="NCBI Taxonomy" id="8262"/>
    <lineage>
        <taxon>Eukaryota</taxon>
        <taxon>Metazoa</taxon>
        <taxon>Chordata</taxon>
        <taxon>Craniata</taxon>
        <taxon>Vertebrata</taxon>
        <taxon>Euteleostomi</taxon>
        <taxon>Actinopterygii</taxon>
        <taxon>Neopterygii</taxon>
        <taxon>Teleostei</taxon>
        <taxon>Neoteleostei</taxon>
        <taxon>Acanthomorphata</taxon>
        <taxon>Carangaria</taxon>
        <taxon>Pleuronectiformes</taxon>
        <taxon>Pleuronectoidei</taxon>
        <taxon>Pleuronectidae</taxon>
        <taxon>Pleuronectes</taxon>
    </lineage>
</organism>
<dbReference type="AlphaFoldDB" id="A0A9N7Z2N4"/>
<gene>
    <name evidence="1" type="ORF">PLEPLA_LOCUS36750</name>
</gene>
<name>A0A9N7Z2N4_PLEPL</name>
<comment type="caution">
    <text evidence="1">The sequence shown here is derived from an EMBL/GenBank/DDBJ whole genome shotgun (WGS) entry which is preliminary data.</text>
</comment>
<protein>
    <submittedName>
        <fullName evidence="1">Uncharacterized protein</fullName>
    </submittedName>
</protein>
<evidence type="ECO:0000313" key="1">
    <source>
        <dbReference type="EMBL" id="CAB1449070.1"/>
    </source>
</evidence>
<dbReference type="EMBL" id="CADEAL010004000">
    <property type="protein sequence ID" value="CAB1449070.1"/>
    <property type="molecule type" value="Genomic_DNA"/>
</dbReference>
<proteinExistence type="predicted"/>
<dbReference type="Proteomes" id="UP001153269">
    <property type="component" value="Unassembled WGS sequence"/>
</dbReference>
<evidence type="ECO:0000313" key="2">
    <source>
        <dbReference type="Proteomes" id="UP001153269"/>
    </source>
</evidence>
<reference evidence="1" key="1">
    <citation type="submission" date="2020-03" db="EMBL/GenBank/DDBJ databases">
        <authorList>
            <person name="Weist P."/>
        </authorList>
    </citation>
    <scope>NUCLEOTIDE SEQUENCE</scope>
</reference>
<sequence>MNRLRLQLPRGQILGGAAHSPEENVTGSGAVQGADCSSPLRLCNISPNRQPPLTHRPLSDSPHPLVFVCHIPLTSAVTVVDVVGSSSAQSHSSSLYYSTASLQTQDAEGRVEIIHLSSSCIAYEQTWKFKLATL</sequence>
<keyword evidence="2" id="KW-1185">Reference proteome</keyword>
<accession>A0A9N7Z2N4</accession>